<dbReference type="EMBL" id="LAVV01012305">
    <property type="protein sequence ID" value="KNZ46815.1"/>
    <property type="molecule type" value="Genomic_DNA"/>
</dbReference>
<feature type="region of interest" description="Disordered" evidence="1">
    <location>
        <begin position="192"/>
        <end position="211"/>
    </location>
</feature>
<organism evidence="2 3">
    <name type="scientific">Puccinia sorghi</name>
    <dbReference type="NCBI Taxonomy" id="27349"/>
    <lineage>
        <taxon>Eukaryota</taxon>
        <taxon>Fungi</taxon>
        <taxon>Dikarya</taxon>
        <taxon>Basidiomycota</taxon>
        <taxon>Pucciniomycotina</taxon>
        <taxon>Pucciniomycetes</taxon>
        <taxon>Pucciniales</taxon>
        <taxon>Pucciniaceae</taxon>
        <taxon>Puccinia</taxon>
    </lineage>
</organism>
<gene>
    <name evidence="2" type="ORF">VP01_692g2</name>
</gene>
<evidence type="ECO:0000256" key="1">
    <source>
        <dbReference type="SAM" id="MobiDB-lite"/>
    </source>
</evidence>
<evidence type="ECO:0000313" key="3">
    <source>
        <dbReference type="Proteomes" id="UP000037035"/>
    </source>
</evidence>
<evidence type="ECO:0000313" key="2">
    <source>
        <dbReference type="EMBL" id="KNZ46815.1"/>
    </source>
</evidence>
<name>A0A0L6UGA1_9BASI</name>
<comment type="caution">
    <text evidence="2">The sequence shown here is derived from an EMBL/GenBank/DDBJ whole genome shotgun (WGS) entry which is preliminary data.</text>
</comment>
<dbReference type="AlphaFoldDB" id="A0A0L6UGA1"/>
<proteinExistence type="predicted"/>
<sequence length="314" mass="34893">MRSPFRRKPVNFPGLNLHKGYIAILKSRPSAMFNMPTPSIQSTQPTTSAMSSQKRPGLQRGFQGYSGEDCTALEAMTGNVSTNFTRISPSKTTDSRATLSHRRLNSSRWLCRRSPPVILPVLFGLAFVGEEDDDYSADEINGVGNPVLPPSDVAQTQSMLGTQLSAWSETQCNVNLIELDANDPDGADLLQSPGLTSHTGRSIAKQTRPIAKRNRSLAKHRTTFNCLFQSLWDILSYQQLSGRHSSLPCRFFDPEAWKTCDMKSSMLQFYVAQLQEATTKIKCLQDNAVWPLGKPKPKCSRLIKPLGLTQIYLP</sequence>
<keyword evidence="3" id="KW-1185">Reference proteome</keyword>
<protein>
    <submittedName>
        <fullName evidence="2">Uncharacterized protein</fullName>
    </submittedName>
</protein>
<reference evidence="2 3" key="1">
    <citation type="submission" date="2015-08" db="EMBL/GenBank/DDBJ databases">
        <title>Next Generation Sequencing and Analysis of the Genome of Puccinia sorghi L Schw, the Causal Agent of Maize Common Rust.</title>
        <authorList>
            <person name="Rochi L."/>
            <person name="Burguener G."/>
            <person name="Darino M."/>
            <person name="Turjanski A."/>
            <person name="Kreff E."/>
            <person name="Dieguez M.J."/>
            <person name="Sacco F."/>
        </authorList>
    </citation>
    <scope>NUCLEOTIDE SEQUENCE [LARGE SCALE GENOMIC DNA]</scope>
    <source>
        <strain evidence="2 3">RO10H11247</strain>
    </source>
</reference>
<dbReference type="VEuPathDB" id="FungiDB:VP01_692g2"/>
<accession>A0A0L6UGA1</accession>
<dbReference type="Proteomes" id="UP000037035">
    <property type="component" value="Unassembled WGS sequence"/>
</dbReference>